<dbReference type="EMBL" id="RSAS01000856">
    <property type="protein sequence ID" value="RRR66417.1"/>
    <property type="molecule type" value="Genomic_DNA"/>
</dbReference>
<dbReference type="AlphaFoldDB" id="A0A426TRV1"/>
<accession>A0A426TRV1</accession>
<dbReference type="InterPro" id="IPR018711">
    <property type="entry name" value="NAGPA"/>
</dbReference>
<feature type="domain" description="Phosphodiester glycosidase" evidence="1">
    <location>
        <begin position="76"/>
        <end position="221"/>
    </location>
</feature>
<reference evidence="2 3" key="1">
    <citation type="submission" date="2018-12" db="EMBL/GenBank/DDBJ databases">
        <title>Genome Sequence of Candidatus Viridilinea halotolerans isolated from saline sulfide-rich spring.</title>
        <authorList>
            <person name="Grouzdev D.S."/>
            <person name="Burganskaya E.I."/>
            <person name="Krutkina M.S."/>
            <person name="Sukhacheva M.V."/>
            <person name="Gorlenko V.M."/>
        </authorList>
    </citation>
    <scope>NUCLEOTIDE SEQUENCE [LARGE SCALE GENOMIC DNA]</scope>
    <source>
        <strain evidence="2">Chok-6</strain>
    </source>
</reference>
<organism evidence="2 3">
    <name type="scientific">Candidatus Viridilinea halotolerans</name>
    <dbReference type="NCBI Taxonomy" id="2491704"/>
    <lineage>
        <taxon>Bacteria</taxon>
        <taxon>Bacillati</taxon>
        <taxon>Chloroflexota</taxon>
        <taxon>Chloroflexia</taxon>
        <taxon>Chloroflexales</taxon>
        <taxon>Chloroflexineae</taxon>
        <taxon>Oscillochloridaceae</taxon>
        <taxon>Candidatus Viridilinea</taxon>
    </lineage>
</organism>
<gene>
    <name evidence="2" type="ORF">EI684_20810</name>
</gene>
<dbReference type="GO" id="GO:0016798">
    <property type="term" value="F:hydrolase activity, acting on glycosyl bonds"/>
    <property type="evidence" value="ECO:0007669"/>
    <property type="project" value="UniProtKB-KW"/>
</dbReference>
<name>A0A426TRV1_9CHLR</name>
<evidence type="ECO:0000313" key="2">
    <source>
        <dbReference type="EMBL" id="RRR66417.1"/>
    </source>
</evidence>
<keyword evidence="2" id="KW-0378">Hydrolase</keyword>
<keyword evidence="2" id="KW-0326">Glycosidase</keyword>
<dbReference type="Pfam" id="PF09992">
    <property type="entry name" value="NAGPA"/>
    <property type="match status" value="1"/>
</dbReference>
<proteinExistence type="predicted"/>
<dbReference type="Proteomes" id="UP000280307">
    <property type="component" value="Unassembled WGS sequence"/>
</dbReference>
<evidence type="ECO:0000259" key="1">
    <source>
        <dbReference type="Pfam" id="PF09992"/>
    </source>
</evidence>
<protein>
    <submittedName>
        <fullName evidence="2">Phosphodiester glycosidase family protein</fullName>
    </submittedName>
</protein>
<sequence length="244" mass="25953">MPTPTGMPATTTTPLPQDSAWQTAAPGLELRRMRVPVAGLQAPVSLVRIDPQQVRFAVGYQPQAPLTLSQWASTHDAIAVINGGFFDASGVSVSLLIQQGVPYGTSYVERGGMFAVTPSGSVLLRALSDTPYDPREPLAEALQGWPLLVRTGGSAAYTHEDGQRARRSAIALDRSGRVLLIACHTSAFTLAELSHWLATADLDLDVAVNLDGGSSTGLLLRSSHTPERIEPFVPLPLVLLVLAR</sequence>
<dbReference type="PANTHER" id="PTHR40446">
    <property type="entry name" value="N-ACETYLGLUCOSAMINE-1-PHOSPHODIESTER ALPHA-N-ACETYLGLUCOSAMINIDASE"/>
    <property type="match status" value="1"/>
</dbReference>
<evidence type="ECO:0000313" key="3">
    <source>
        <dbReference type="Proteomes" id="UP000280307"/>
    </source>
</evidence>
<comment type="caution">
    <text evidence="2">The sequence shown here is derived from an EMBL/GenBank/DDBJ whole genome shotgun (WGS) entry which is preliminary data.</text>
</comment>
<dbReference type="PANTHER" id="PTHR40446:SF2">
    <property type="entry name" value="N-ACETYLGLUCOSAMINE-1-PHOSPHODIESTER ALPHA-N-ACETYLGLUCOSAMINIDASE"/>
    <property type="match status" value="1"/>
</dbReference>